<evidence type="ECO:0000256" key="8">
    <source>
        <dbReference type="ARBA" id="ARBA00023288"/>
    </source>
</evidence>
<evidence type="ECO:0000256" key="6">
    <source>
        <dbReference type="ARBA" id="ARBA00023134"/>
    </source>
</evidence>
<dbReference type="InterPro" id="IPR027417">
    <property type="entry name" value="P-loop_NTPase"/>
</dbReference>
<keyword evidence="5" id="KW-0547">Nucleotide-binding</keyword>
<gene>
    <name evidence="10" type="ORF">GALMADRAFT_223668</name>
</gene>
<name>A0A067T8H4_GALM3</name>
<sequence>MAQPLTAKIVIVGDGACGKSSLLVKFALGDFPKEYEPTIFENYVAEVSIFGRSMRMAFAPLWDTAGQEEYERLRPLSYSGADSFLICFSIDTPDSLSNVKYKWLKEVREHLPEVPFVLVGCKKDLRTTESRLFLVTTEEGEALAESIGAYSYVECSALTGEGVMEVFRTATTCALGILIKKKEVKDVQKGCIIA</sequence>
<dbReference type="EMBL" id="KL142373">
    <property type="protein sequence ID" value="KDR79460.1"/>
    <property type="molecule type" value="Genomic_DNA"/>
</dbReference>
<keyword evidence="11" id="KW-1185">Reference proteome</keyword>
<dbReference type="SUPFAM" id="SSF52540">
    <property type="entry name" value="P-loop containing nucleoside triphosphate hydrolases"/>
    <property type="match status" value="1"/>
</dbReference>
<dbReference type="PROSITE" id="PS51419">
    <property type="entry name" value="RAB"/>
    <property type="match status" value="1"/>
</dbReference>
<accession>A0A067T8H4</accession>
<reference evidence="11" key="1">
    <citation type="journal article" date="2014" name="Proc. Natl. Acad. Sci. U.S.A.">
        <title>Extensive sampling of basidiomycete genomes demonstrates inadequacy of the white-rot/brown-rot paradigm for wood decay fungi.</title>
        <authorList>
            <person name="Riley R."/>
            <person name="Salamov A.A."/>
            <person name="Brown D.W."/>
            <person name="Nagy L.G."/>
            <person name="Floudas D."/>
            <person name="Held B.W."/>
            <person name="Levasseur A."/>
            <person name="Lombard V."/>
            <person name="Morin E."/>
            <person name="Otillar R."/>
            <person name="Lindquist E.A."/>
            <person name="Sun H."/>
            <person name="LaButti K.M."/>
            <person name="Schmutz J."/>
            <person name="Jabbour D."/>
            <person name="Luo H."/>
            <person name="Baker S.E."/>
            <person name="Pisabarro A.G."/>
            <person name="Walton J.D."/>
            <person name="Blanchette R.A."/>
            <person name="Henrissat B."/>
            <person name="Martin F."/>
            <person name="Cullen D."/>
            <person name="Hibbett D.S."/>
            <person name="Grigoriev I.V."/>
        </authorList>
    </citation>
    <scope>NUCLEOTIDE SEQUENCE [LARGE SCALE GENOMIC DNA]</scope>
    <source>
        <strain evidence="11">CBS 339.88</strain>
    </source>
</reference>
<dbReference type="InterPro" id="IPR005225">
    <property type="entry name" value="Small_GTP-bd"/>
</dbReference>
<dbReference type="GO" id="GO:0005886">
    <property type="term" value="C:plasma membrane"/>
    <property type="evidence" value="ECO:0007669"/>
    <property type="project" value="UniProtKB-SubCell"/>
</dbReference>
<dbReference type="Gene3D" id="3.40.50.300">
    <property type="entry name" value="P-loop containing nucleotide triphosphate hydrolases"/>
    <property type="match status" value="1"/>
</dbReference>
<dbReference type="OrthoDB" id="8830751at2759"/>
<evidence type="ECO:0000256" key="5">
    <source>
        <dbReference type="ARBA" id="ARBA00022741"/>
    </source>
</evidence>
<keyword evidence="3" id="KW-1003">Cell membrane</keyword>
<dbReference type="SMART" id="SM00173">
    <property type="entry name" value="RAS"/>
    <property type="match status" value="1"/>
</dbReference>
<organism evidence="10 11">
    <name type="scientific">Galerina marginata (strain CBS 339.88)</name>
    <dbReference type="NCBI Taxonomy" id="685588"/>
    <lineage>
        <taxon>Eukaryota</taxon>
        <taxon>Fungi</taxon>
        <taxon>Dikarya</taxon>
        <taxon>Basidiomycota</taxon>
        <taxon>Agaricomycotina</taxon>
        <taxon>Agaricomycetes</taxon>
        <taxon>Agaricomycetidae</taxon>
        <taxon>Agaricales</taxon>
        <taxon>Agaricineae</taxon>
        <taxon>Strophariaceae</taxon>
        <taxon>Galerina</taxon>
    </lineage>
</organism>
<dbReference type="AlphaFoldDB" id="A0A067T8H4"/>
<dbReference type="SMART" id="SM00175">
    <property type="entry name" value="RAB"/>
    <property type="match status" value="1"/>
</dbReference>
<protein>
    <submittedName>
        <fullName evidence="10">Uncharacterized protein</fullName>
    </submittedName>
</protein>
<dbReference type="PROSITE" id="PS51421">
    <property type="entry name" value="RAS"/>
    <property type="match status" value="1"/>
</dbReference>
<dbReference type="InterPro" id="IPR001806">
    <property type="entry name" value="Small_GTPase"/>
</dbReference>
<dbReference type="Proteomes" id="UP000027222">
    <property type="component" value="Unassembled WGS sequence"/>
</dbReference>
<dbReference type="STRING" id="685588.A0A067T8H4"/>
<dbReference type="GO" id="GO:0007264">
    <property type="term" value="P:small GTPase-mediated signal transduction"/>
    <property type="evidence" value="ECO:0007669"/>
    <property type="project" value="InterPro"/>
</dbReference>
<evidence type="ECO:0000313" key="11">
    <source>
        <dbReference type="Proteomes" id="UP000027222"/>
    </source>
</evidence>
<dbReference type="PROSITE" id="PS51420">
    <property type="entry name" value="RHO"/>
    <property type="match status" value="1"/>
</dbReference>
<keyword evidence="4" id="KW-0488">Methylation</keyword>
<dbReference type="NCBIfam" id="TIGR00231">
    <property type="entry name" value="small_GTP"/>
    <property type="match status" value="1"/>
</dbReference>
<comment type="similarity">
    <text evidence="2">Belongs to the small GTPase superfamily. Rho family.</text>
</comment>
<dbReference type="HOGENOM" id="CLU_041217_21_2_1"/>
<dbReference type="GO" id="GO:0003924">
    <property type="term" value="F:GTPase activity"/>
    <property type="evidence" value="ECO:0007669"/>
    <property type="project" value="InterPro"/>
</dbReference>
<evidence type="ECO:0000256" key="7">
    <source>
        <dbReference type="ARBA" id="ARBA00023136"/>
    </source>
</evidence>
<evidence type="ECO:0000256" key="2">
    <source>
        <dbReference type="ARBA" id="ARBA00010142"/>
    </source>
</evidence>
<keyword evidence="9" id="KW-0636">Prenylation</keyword>
<comment type="subcellular location">
    <subcellularLocation>
        <location evidence="1">Cell membrane</location>
        <topology evidence="1">Lipid-anchor</topology>
        <orientation evidence="1">Cytoplasmic side</orientation>
    </subcellularLocation>
</comment>
<dbReference type="Pfam" id="PF00071">
    <property type="entry name" value="Ras"/>
    <property type="match status" value="1"/>
</dbReference>
<keyword evidence="8" id="KW-0449">Lipoprotein</keyword>
<proteinExistence type="inferred from homology"/>
<dbReference type="PRINTS" id="PR00449">
    <property type="entry name" value="RASTRNSFRMNG"/>
</dbReference>
<evidence type="ECO:0000256" key="1">
    <source>
        <dbReference type="ARBA" id="ARBA00004342"/>
    </source>
</evidence>
<evidence type="ECO:0000256" key="4">
    <source>
        <dbReference type="ARBA" id="ARBA00022481"/>
    </source>
</evidence>
<dbReference type="FunFam" id="3.40.50.300:FF:000983">
    <property type="entry name" value="Rho family GTPase"/>
    <property type="match status" value="1"/>
</dbReference>
<evidence type="ECO:0000313" key="10">
    <source>
        <dbReference type="EMBL" id="KDR79460.1"/>
    </source>
</evidence>
<evidence type="ECO:0000256" key="9">
    <source>
        <dbReference type="ARBA" id="ARBA00023289"/>
    </source>
</evidence>
<dbReference type="CDD" id="cd00157">
    <property type="entry name" value="Rho"/>
    <property type="match status" value="1"/>
</dbReference>
<dbReference type="InterPro" id="IPR003578">
    <property type="entry name" value="Small_GTPase_Rho"/>
</dbReference>
<dbReference type="SMART" id="SM00174">
    <property type="entry name" value="RHO"/>
    <property type="match status" value="1"/>
</dbReference>
<keyword evidence="6" id="KW-0342">GTP-binding</keyword>
<dbReference type="GO" id="GO:0005525">
    <property type="term" value="F:GTP binding"/>
    <property type="evidence" value="ECO:0007669"/>
    <property type="project" value="UniProtKB-KW"/>
</dbReference>
<dbReference type="PANTHER" id="PTHR24072">
    <property type="entry name" value="RHO FAMILY GTPASE"/>
    <property type="match status" value="1"/>
</dbReference>
<keyword evidence="7" id="KW-0472">Membrane</keyword>
<evidence type="ECO:0000256" key="3">
    <source>
        <dbReference type="ARBA" id="ARBA00022475"/>
    </source>
</evidence>